<organism evidence="1 2">
    <name type="scientific">Acinetobacter baumannii</name>
    <dbReference type="NCBI Taxonomy" id="470"/>
    <lineage>
        <taxon>Bacteria</taxon>
        <taxon>Pseudomonadati</taxon>
        <taxon>Pseudomonadota</taxon>
        <taxon>Gammaproteobacteria</taxon>
        <taxon>Moraxellales</taxon>
        <taxon>Moraxellaceae</taxon>
        <taxon>Acinetobacter</taxon>
        <taxon>Acinetobacter calcoaceticus/baumannii complex</taxon>
    </lineage>
</organism>
<evidence type="ECO:0000313" key="1">
    <source>
        <dbReference type="EMBL" id="RSR60662.1"/>
    </source>
</evidence>
<dbReference type="AlphaFoldDB" id="A0A3R9SKC3"/>
<protein>
    <submittedName>
        <fullName evidence="1">Ribose-phosphate pyrophosphokinase</fullName>
    </submittedName>
</protein>
<sequence>MAIQLLDAARNEIPVKFTQFSGGERHVQIDETTLGSLSGKVVVRAKMASSHDVM</sequence>
<proteinExistence type="predicted"/>
<accession>A0A3R9SKC3</accession>
<keyword evidence="1" id="KW-0418">Kinase</keyword>
<reference evidence="1 2" key="1">
    <citation type="submission" date="2018-10" db="EMBL/GenBank/DDBJ databases">
        <title>GWAS and RNA-Seq identify cryptic mechanisms of antimicrobial resistance in Acinetobacter baumannii.</title>
        <authorList>
            <person name="Sahl J.W."/>
        </authorList>
    </citation>
    <scope>NUCLEOTIDE SEQUENCE [LARGE SCALE GENOMIC DNA]</scope>
    <source>
        <strain evidence="1 2">TG28175</strain>
    </source>
</reference>
<name>A0A3R9SKC3_ACIBA</name>
<dbReference type="GO" id="GO:0016301">
    <property type="term" value="F:kinase activity"/>
    <property type="evidence" value="ECO:0007669"/>
    <property type="project" value="UniProtKB-KW"/>
</dbReference>
<dbReference type="Proteomes" id="UP000280073">
    <property type="component" value="Unassembled WGS sequence"/>
</dbReference>
<gene>
    <name evidence="1" type="ORF">EA686_07005</name>
</gene>
<keyword evidence="1" id="KW-0808">Transferase</keyword>
<comment type="caution">
    <text evidence="1">The sequence shown here is derived from an EMBL/GenBank/DDBJ whole genome shotgun (WGS) entry which is preliminary data.</text>
</comment>
<feature type="non-terminal residue" evidence="1">
    <location>
        <position position="54"/>
    </location>
</feature>
<dbReference type="EMBL" id="RFDI01000286">
    <property type="protein sequence ID" value="RSR60662.1"/>
    <property type="molecule type" value="Genomic_DNA"/>
</dbReference>
<evidence type="ECO:0000313" key="2">
    <source>
        <dbReference type="Proteomes" id="UP000280073"/>
    </source>
</evidence>